<organism evidence="4">
    <name type="scientific">Gymnodinialimonas phycosphaerae</name>
    <dbReference type="NCBI Taxonomy" id="2841589"/>
    <lineage>
        <taxon>Bacteria</taxon>
        <taxon>Pseudomonadati</taxon>
        <taxon>Pseudomonadota</taxon>
        <taxon>Alphaproteobacteria</taxon>
        <taxon>Rhodobacterales</taxon>
        <taxon>Paracoccaceae</taxon>
        <taxon>Gymnodinialimonas</taxon>
    </lineage>
</organism>
<name>A0A975YH46_9RHOB</name>
<accession>A0A975YH46</accession>
<proteinExistence type="predicted"/>
<protein>
    <submittedName>
        <fullName evidence="4">Uncharacterized protein</fullName>
    </submittedName>
</protein>
<evidence type="ECO:0000313" key="5">
    <source>
        <dbReference type="Proteomes" id="UP000693972"/>
    </source>
</evidence>
<keyword evidence="2" id="KW-0812">Transmembrane</keyword>
<keyword evidence="5" id="KW-1185">Reference proteome</keyword>
<feature type="region of interest" description="Disordered" evidence="1">
    <location>
        <begin position="1"/>
        <end position="53"/>
    </location>
</feature>
<feature type="transmembrane region" description="Helical" evidence="2">
    <location>
        <begin position="61"/>
        <end position="82"/>
    </location>
</feature>
<dbReference type="EMBL" id="JAIMBW010000001">
    <property type="protein sequence ID" value="MBY4892387.1"/>
    <property type="molecule type" value="Genomic_DNA"/>
</dbReference>
<dbReference type="RefSeq" id="WP_257892184.1">
    <property type="nucleotide sequence ID" value="NZ_JAIMBW010000001.1"/>
</dbReference>
<evidence type="ECO:0000313" key="3">
    <source>
        <dbReference type="EMBL" id="MBY4892387.1"/>
    </source>
</evidence>
<reference evidence="4 5" key="1">
    <citation type="submission" date="2021-07" db="EMBL/GenBank/DDBJ databases">
        <title>Karlodiniumbacter phycospheric gen. nov., sp. nov., a phycosphere bacterium isolated from karlodinium veneficum.</title>
        <authorList>
            <person name="Peng Y."/>
            <person name="Jiang L."/>
            <person name="Lee J."/>
        </authorList>
    </citation>
    <scope>NUCLEOTIDE SEQUENCE</scope>
    <source>
        <strain evidence="4 5">N5</strain>
    </source>
</reference>
<feature type="compositionally biased region" description="Polar residues" evidence="1">
    <location>
        <begin position="1"/>
        <end position="10"/>
    </location>
</feature>
<sequence length="116" mass="12493">MGTSTTNHGLTPNHALRSVGTRKNASLTAPAETKPEYDRHDPRIHASPDTPAKPFTRTAQFWLALCVAAVGCVIATAAQPAWGTAPLADWLMPVGYFTAGIGVTALFVFWVIYRAR</sequence>
<evidence type="ECO:0000256" key="2">
    <source>
        <dbReference type="SAM" id="Phobius"/>
    </source>
</evidence>
<keyword evidence="2" id="KW-1133">Transmembrane helix</keyword>
<feature type="compositionally biased region" description="Basic and acidic residues" evidence="1">
    <location>
        <begin position="33"/>
        <end position="46"/>
    </location>
</feature>
<evidence type="ECO:0000313" key="4">
    <source>
        <dbReference type="EMBL" id="QXL89137.1"/>
    </source>
</evidence>
<dbReference type="AlphaFoldDB" id="A0A975YH46"/>
<dbReference type="Proteomes" id="UP000693972">
    <property type="component" value="Unassembled WGS sequence"/>
</dbReference>
<feature type="transmembrane region" description="Helical" evidence="2">
    <location>
        <begin position="94"/>
        <end position="113"/>
    </location>
</feature>
<gene>
    <name evidence="3" type="ORF">KUL25_06390</name>
    <name evidence="4" type="ORF">KUL25_06395</name>
</gene>
<keyword evidence="2" id="KW-0472">Membrane</keyword>
<evidence type="ECO:0000256" key="1">
    <source>
        <dbReference type="SAM" id="MobiDB-lite"/>
    </source>
</evidence>
<dbReference type="EMBL" id="CP078073">
    <property type="protein sequence ID" value="QXL89137.1"/>
    <property type="molecule type" value="Genomic_DNA"/>
</dbReference>